<evidence type="ECO:0000313" key="1">
    <source>
        <dbReference type="EMBL" id="ADO35580.1"/>
    </source>
</evidence>
<proteinExistence type="predicted"/>
<dbReference type="EMBL" id="CP002273">
    <property type="protein sequence ID" value="ADO35580.1"/>
    <property type="molecule type" value="Genomic_DNA"/>
</dbReference>
<dbReference type="AlphaFoldDB" id="E3GIU5"/>
<reference key="1">
    <citation type="submission" date="2010-09" db="EMBL/GenBank/DDBJ databases">
        <authorList>
            <person name="Roh H."/>
            <person name="Ko H.-J."/>
            <person name="Kim D."/>
            <person name="Choi D.G."/>
            <person name="Park S."/>
            <person name="Kim S."/>
            <person name="Kim K.H."/>
            <person name="Chang I.S."/>
            <person name="Choi I.-G."/>
        </authorList>
    </citation>
    <scope>NUCLEOTIDE SEQUENCE</scope>
    <source>
        <strain>KIST612</strain>
    </source>
</reference>
<dbReference type="HOGENOM" id="CLU_3289826_0_0_9"/>
<keyword evidence="2" id="KW-1185">Reference proteome</keyword>
<name>E3GIU5_9FIRM</name>
<organism evidence="1 2">
    <name type="scientific">Eubacterium callanderi</name>
    <dbReference type="NCBI Taxonomy" id="53442"/>
    <lineage>
        <taxon>Bacteria</taxon>
        <taxon>Bacillati</taxon>
        <taxon>Bacillota</taxon>
        <taxon>Clostridia</taxon>
        <taxon>Eubacteriales</taxon>
        <taxon>Eubacteriaceae</taxon>
        <taxon>Eubacterium</taxon>
    </lineage>
</organism>
<reference evidence="1 2" key="2">
    <citation type="journal article" date="2011" name="J. Bacteriol.">
        <title>Complete genome sequence of a carbon monoxide-utilizing acetogen, Eubacterium limosum KIST612.</title>
        <authorList>
            <person name="Roh H."/>
            <person name="Ko H.J."/>
            <person name="Kim D."/>
            <person name="Choi D.G."/>
            <person name="Park S."/>
            <person name="Kim S."/>
            <person name="Chang I.S."/>
            <person name="Choi I.G."/>
        </authorList>
    </citation>
    <scope>NUCLEOTIDE SEQUENCE [LARGE SCALE GENOMIC DNA]</scope>
    <source>
        <strain evidence="1 2">KIST612</strain>
    </source>
</reference>
<accession>E3GIU5</accession>
<gene>
    <name evidence="1" type="ordered locus">ELI_0564</name>
</gene>
<protein>
    <submittedName>
        <fullName evidence="1">Uncharacterized protein</fullName>
    </submittedName>
</protein>
<dbReference type="Proteomes" id="UP000006873">
    <property type="component" value="Chromosome"/>
</dbReference>
<sequence>MFYHKKTSIFSDFEYKETRIRCFYKQSYSLEVFSVVHPYL</sequence>
<dbReference type="KEGG" id="elm:ELI_0564"/>
<evidence type="ECO:0000313" key="2">
    <source>
        <dbReference type="Proteomes" id="UP000006873"/>
    </source>
</evidence>